<keyword evidence="3" id="KW-1185">Reference proteome</keyword>
<protein>
    <submittedName>
        <fullName evidence="2">Uncharacterized protein</fullName>
    </submittedName>
</protein>
<dbReference type="RefSeq" id="WP_261235067.1">
    <property type="nucleotide sequence ID" value="NZ_JAMXFA010000008.1"/>
</dbReference>
<reference evidence="2 3" key="1">
    <citation type="journal article" date="2022" name="Front. Microbiol.">
        <title>High genomic differentiation and limited gene flow indicate recent cryptic speciation within the genus Laspinema (cyanobacteria).</title>
        <authorList>
            <person name="Stanojkovic A."/>
            <person name="Skoupy S."/>
            <person name="Skaloud P."/>
            <person name="Dvorak P."/>
        </authorList>
    </citation>
    <scope>NUCLEOTIDE SEQUENCE [LARGE SCALE GENOMIC DNA]</scope>
    <source>
        <strain evidence="2 3">D3b</strain>
    </source>
</reference>
<gene>
    <name evidence="2" type="ORF">NG792_07810</name>
</gene>
<dbReference type="EMBL" id="JAMXFA010000008">
    <property type="protein sequence ID" value="MCT7977606.1"/>
    <property type="molecule type" value="Genomic_DNA"/>
</dbReference>
<keyword evidence="1" id="KW-0812">Transmembrane</keyword>
<organism evidence="2 3">
    <name type="scientific">Laspinema olomoucense D3b</name>
    <dbReference type="NCBI Taxonomy" id="2953688"/>
    <lineage>
        <taxon>Bacteria</taxon>
        <taxon>Bacillati</taxon>
        <taxon>Cyanobacteriota</taxon>
        <taxon>Cyanophyceae</taxon>
        <taxon>Oscillatoriophycideae</taxon>
        <taxon>Oscillatoriales</taxon>
        <taxon>Laspinemataceae</taxon>
        <taxon>Laspinema</taxon>
        <taxon>Laspinema olomoucense</taxon>
    </lineage>
</organism>
<evidence type="ECO:0000256" key="1">
    <source>
        <dbReference type="SAM" id="Phobius"/>
    </source>
</evidence>
<keyword evidence="1" id="KW-0472">Membrane</keyword>
<name>A0ABT2N4J3_9CYAN</name>
<feature type="transmembrane region" description="Helical" evidence="1">
    <location>
        <begin position="41"/>
        <end position="60"/>
    </location>
</feature>
<accession>A0ABT2N4J3</accession>
<evidence type="ECO:0000313" key="2">
    <source>
        <dbReference type="EMBL" id="MCT7977606.1"/>
    </source>
</evidence>
<feature type="transmembrane region" description="Helical" evidence="1">
    <location>
        <begin position="99"/>
        <end position="120"/>
    </location>
</feature>
<dbReference type="Proteomes" id="UP001525961">
    <property type="component" value="Unassembled WGS sequence"/>
</dbReference>
<comment type="caution">
    <text evidence="2">The sequence shown here is derived from an EMBL/GenBank/DDBJ whole genome shotgun (WGS) entry which is preliminary data.</text>
</comment>
<keyword evidence="1" id="KW-1133">Transmembrane helix</keyword>
<feature type="transmembrane region" description="Helical" evidence="1">
    <location>
        <begin position="12"/>
        <end position="32"/>
    </location>
</feature>
<proteinExistence type="predicted"/>
<evidence type="ECO:0000313" key="3">
    <source>
        <dbReference type="Proteomes" id="UP001525961"/>
    </source>
</evidence>
<feature type="transmembrane region" description="Helical" evidence="1">
    <location>
        <begin position="66"/>
        <end position="87"/>
    </location>
</feature>
<sequence length="129" mass="14478">MTSEMRKYWLSIVLPCVLGMWVAISLHAIIFLRELINSYNGFYYILILFFSLTGPFIAFITTPGQYAFVEALFISIVLLPAVCAYIIKPGYWTAIISRVGICIWIGIGYAVLAILLLIGFGECIYKSSC</sequence>